<name>A0A0B5DZK7_9RHOB</name>
<dbReference type="REBASE" id="101071">
    <property type="entry name" value="S.CinP73ORF1796P"/>
</dbReference>
<feature type="domain" description="Type I restriction modification DNA specificity" evidence="4">
    <location>
        <begin position="5"/>
        <end position="162"/>
    </location>
</feature>
<dbReference type="Proteomes" id="UP000031521">
    <property type="component" value="Chromosome"/>
</dbReference>
<dbReference type="CDD" id="cd17254">
    <property type="entry name" value="RMtype1_S_FclI-TRD1-CR1_like"/>
    <property type="match status" value="1"/>
</dbReference>
<dbReference type="GO" id="GO:0003677">
    <property type="term" value="F:DNA binding"/>
    <property type="evidence" value="ECO:0007669"/>
    <property type="project" value="UniProtKB-KW"/>
</dbReference>
<dbReference type="AlphaFoldDB" id="A0A0B5DZK7"/>
<dbReference type="PANTHER" id="PTHR43140">
    <property type="entry name" value="TYPE-1 RESTRICTION ENZYME ECOKI SPECIFICITY PROTEIN"/>
    <property type="match status" value="1"/>
</dbReference>
<evidence type="ECO:0000313" key="6">
    <source>
        <dbReference type="EMBL" id="AJE46585.1"/>
    </source>
</evidence>
<dbReference type="Gene3D" id="3.90.220.20">
    <property type="entry name" value="DNA methylase specificity domains"/>
    <property type="match status" value="2"/>
</dbReference>
<evidence type="ECO:0000313" key="7">
    <source>
        <dbReference type="Proteomes" id="UP000031521"/>
    </source>
</evidence>
<evidence type="ECO:0000256" key="1">
    <source>
        <dbReference type="ARBA" id="ARBA00010923"/>
    </source>
</evidence>
<dbReference type="HOGENOM" id="CLU_021095_10_2_5"/>
<dbReference type="OrthoDB" id="164285at2"/>
<reference evidence="6" key="2">
    <citation type="journal article" date="2015" name="Sci. Rep.">
        <title>Genomic and metabolic analysis of fluoranthene degradation pathway in Celeribacter indicus P73(T.).</title>
        <authorList>
            <person name="Cao J."/>
            <person name="Lai Q."/>
            <person name="Yuan J."/>
            <person name="Shao Z."/>
        </authorList>
    </citation>
    <scope>NUCLEOTIDE SEQUENCE</scope>
    <source>
        <strain evidence="6">P73</strain>
    </source>
</reference>
<sequence>MASLPQHWATVPIGDICELINGRAFKPSEWSETGLPIVRIQNLNKATAAFNYFDGSIEDRHSVNNGDLLFAWSGTPGTSFGAHLWDGGPAVLNQHIFRMDFDRNLIDPIFFKHAINETLDELIGQAHGGVGLKHVTKGTFQKTRVSLPPTNEQRRIAAAIEASQEKALIARTSIRDALAASDEYKEAVLRRAFEENPRHGGRSPDYMQLIDLVDEGPTNGWSPKTGPDAAGPLALRLTATTSGYLRLDEAAVKRVYERPTDDSRYWLKPGDLLVQRANALEHLGAAAIFDGPELTYIYPDLMMRLRVTDPAQRRYLWRYLNGATARRYIREHATGTAGNMPKISGKVLRRLPIPIPPARDFQRVADFIDREFALIDALRQTVNEALEALEHLEKAILAKAFRGELARPSPNDEPADILLERIKQAQNSKTSPRHRRALAPETTTRMTKRGPLMAEKRRADVAPDYLKLTLVDMGGAASAKELWRKSEMVIDEFYKQLRSEMGRGDVAIGRTEDELVAQDAA</sequence>
<dbReference type="InterPro" id="IPR051212">
    <property type="entry name" value="Type-I_RE_S_subunit"/>
</dbReference>
<keyword evidence="7" id="KW-1185">Reference proteome</keyword>
<protein>
    <submittedName>
        <fullName evidence="6">Restriction modification system DNA specificity domain-containing protein</fullName>
    </submittedName>
</protein>
<dbReference type="KEGG" id="cid:P73_1797"/>
<organism evidence="6 7">
    <name type="scientific">Celeribacter indicus</name>
    <dbReference type="NCBI Taxonomy" id="1208324"/>
    <lineage>
        <taxon>Bacteria</taxon>
        <taxon>Pseudomonadati</taxon>
        <taxon>Pseudomonadota</taxon>
        <taxon>Alphaproteobacteria</taxon>
        <taxon>Rhodobacterales</taxon>
        <taxon>Roseobacteraceae</taxon>
        <taxon>Celeribacter</taxon>
    </lineage>
</organism>
<dbReference type="SUPFAM" id="SSF116734">
    <property type="entry name" value="DNA methylase specificity domain"/>
    <property type="match status" value="2"/>
</dbReference>
<keyword evidence="2" id="KW-0680">Restriction system</keyword>
<keyword evidence="3" id="KW-0238">DNA-binding</keyword>
<reference evidence="6 7" key="1">
    <citation type="journal article" date="2014" name="Int. J. Syst. Evol. Microbiol.">
        <title>Celeribacter indicus sp. nov., a polycyclic aromatic hydrocarbon-degrading bacterium from deep-sea sediment and reclassification of Huaishuia halophila as Celeribacter halophilus comb. nov.</title>
        <authorList>
            <person name="Lai Q."/>
            <person name="Cao J."/>
            <person name="Yuan J."/>
            <person name="Li F."/>
            <person name="Shao Z."/>
        </authorList>
    </citation>
    <scope>NUCLEOTIDE SEQUENCE [LARGE SCALE GENOMIC DNA]</scope>
    <source>
        <strain evidence="6">P73</strain>
    </source>
</reference>
<dbReference type="InterPro" id="IPR000055">
    <property type="entry name" value="Restrct_endonuc_typeI_TRD"/>
</dbReference>
<dbReference type="Pfam" id="PF01420">
    <property type="entry name" value="Methylase_S"/>
    <property type="match status" value="1"/>
</dbReference>
<accession>A0A0B5DZK7</accession>
<dbReference type="EMBL" id="CP004393">
    <property type="protein sequence ID" value="AJE46512.1"/>
    <property type="molecule type" value="Genomic_DNA"/>
</dbReference>
<dbReference type="CDD" id="cd17261">
    <property type="entry name" value="RMtype1_S_EcoKI-TRD2-CR2_like"/>
    <property type="match status" value="1"/>
</dbReference>
<dbReference type="RefSeq" id="WP_052453130.1">
    <property type="nucleotide sequence ID" value="NZ_CP004393.1"/>
</dbReference>
<dbReference type="STRING" id="1208324.P73_1797"/>
<evidence type="ECO:0000256" key="2">
    <source>
        <dbReference type="ARBA" id="ARBA00022747"/>
    </source>
</evidence>
<dbReference type="PANTHER" id="PTHR43140:SF1">
    <property type="entry name" value="TYPE I RESTRICTION ENZYME ECOKI SPECIFICITY SUBUNIT"/>
    <property type="match status" value="1"/>
</dbReference>
<evidence type="ECO:0000313" key="5">
    <source>
        <dbReference type="EMBL" id="AJE46512.1"/>
    </source>
</evidence>
<dbReference type="REBASE" id="101065">
    <property type="entry name" value="S.CinP73ORF1869P"/>
</dbReference>
<gene>
    <name evidence="5" type="ORF">P73_1797</name>
    <name evidence="6" type="ORF">P73_1870</name>
</gene>
<dbReference type="EMBL" id="CP004393">
    <property type="protein sequence ID" value="AJE46585.1"/>
    <property type="molecule type" value="Genomic_DNA"/>
</dbReference>
<evidence type="ECO:0000259" key="4">
    <source>
        <dbReference type="Pfam" id="PF01420"/>
    </source>
</evidence>
<dbReference type="InterPro" id="IPR044946">
    <property type="entry name" value="Restrct_endonuc_typeI_TRD_sf"/>
</dbReference>
<evidence type="ECO:0000256" key="3">
    <source>
        <dbReference type="ARBA" id="ARBA00023125"/>
    </source>
</evidence>
<comment type="similarity">
    <text evidence="1">Belongs to the type-I restriction system S methylase family.</text>
</comment>
<proteinExistence type="inferred from homology"/>
<dbReference type="GO" id="GO:0009307">
    <property type="term" value="P:DNA restriction-modification system"/>
    <property type="evidence" value="ECO:0007669"/>
    <property type="project" value="UniProtKB-KW"/>
</dbReference>
<dbReference type="KEGG" id="cid:P73_1870"/>